<keyword evidence="5 12" id="KW-0812">Transmembrane</keyword>
<dbReference type="InterPro" id="IPR045861">
    <property type="entry name" value="CorA_cytoplasmic_dom"/>
</dbReference>
<name>A0A1T4LER8_9HYPH</name>
<dbReference type="SUPFAM" id="SSF143865">
    <property type="entry name" value="CorA soluble domain-like"/>
    <property type="match status" value="1"/>
</dbReference>
<keyword evidence="7 12" id="KW-1133">Transmembrane helix</keyword>
<dbReference type="CDD" id="cd12828">
    <property type="entry name" value="TmCorA-like_1"/>
    <property type="match status" value="1"/>
</dbReference>
<keyword evidence="6 12" id="KW-0460">Magnesium</keyword>
<feature type="transmembrane region" description="Helical" evidence="12">
    <location>
        <begin position="290"/>
        <end position="311"/>
    </location>
</feature>
<dbReference type="Gene3D" id="1.20.58.340">
    <property type="entry name" value="Magnesium transport protein CorA, transmembrane region"/>
    <property type="match status" value="2"/>
</dbReference>
<keyword evidence="8 12" id="KW-0406">Ion transport</keyword>
<comment type="catalytic activity">
    <reaction evidence="10">
        <text>Mg(2+)(in) = Mg(2+)(out)</text>
        <dbReference type="Rhea" id="RHEA:29827"/>
        <dbReference type="ChEBI" id="CHEBI:18420"/>
    </reaction>
</comment>
<dbReference type="PANTHER" id="PTHR46494">
    <property type="entry name" value="CORA FAMILY METAL ION TRANSPORTER (EUROFUNG)"/>
    <property type="match status" value="1"/>
</dbReference>
<dbReference type="STRING" id="225324.SAMN02745126_01511"/>
<evidence type="ECO:0000256" key="8">
    <source>
        <dbReference type="ARBA" id="ARBA00023065"/>
    </source>
</evidence>
<dbReference type="PANTHER" id="PTHR46494:SF1">
    <property type="entry name" value="CORA FAMILY METAL ION TRANSPORTER (EUROFUNG)"/>
    <property type="match status" value="1"/>
</dbReference>
<evidence type="ECO:0000256" key="3">
    <source>
        <dbReference type="ARBA" id="ARBA00022448"/>
    </source>
</evidence>
<evidence type="ECO:0000256" key="12">
    <source>
        <dbReference type="RuleBase" id="RU362010"/>
    </source>
</evidence>
<dbReference type="Pfam" id="PF01544">
    <property type="entry name" value="CorA"/>
    <property type="match status" value="1"/>
</dbReference>
<keyword evidence="14" id="KW-1185">Reference proteome</keyword>
<keyword evidence="9 12" id="KW-0472">Membrane</keyword>
<dbReference type="SUPFAM" id="SSF144083">
    <property type="entry name" value="Magnesium transport protein CorA, transmembrane region"/>
    <property type="match status" value="1"/>
</dbReference>
<dbReference type="InterPro" id="IPR045863">
    <property type="entry name" value="CorA_TM1_TM2"/>
</dbReference>
<comment type="similarity">
    <text evidence="2 12">Belongs to the CorA metal ion transporter (MIT) (TC 1.A.35) family.</text>
</comment>
<dbReference type="AlphaFoldDB" id="A0A1T4LER8"/>
<dbReference type="GO" id="GO:0050897">
    <property type="term" value="F:cobalt ion binding"/>
    <property type="evidence" value="ECO:0007669"/>
    <property type="project" value="TreeGrafter"/>
</dbReference>
<dbReference type="NCBIfam" id="TIGR00383">
    <property type="entry name" value="corA"/>
    <property type="match status" value="1"/>
</dbReference>
<gene>
    <name evidence="12" type="primary">corA</name>
    <name evidence="13" type="ORF">SAMN02745126_01511</name>
</gene>
<dbReference type="Proteomes" id="UP000190092">
    <property type="component" value="Unassembled WGS sequence"/>
</dbReference>
<comment type="function">
    <text evidence="11">Mediates influx of magnesium ions. Alternates between open and closed states. Activated by low cytoplasmic Mg(2+) levels. Inactive when cytoplasmic Mg(2+) levels are high.</text>
</comment>
<dbReference type="GO" id="GO:0000287">
    <property type="term" value="F:magnesium ion binding"/>
    <property type="evidence" value="ECO:0007669"/>
    <property type="project" value="TreeGrafter"/>
</dbReference>
<evidence type="ECO:0000256" key="2">
    <source>
        <dbReference type="ARBA" id="ARBA00009765"/>
    </source>
</evidence>
<evidence type="ECO:0000256" key="5">
    <source>
        <dbReference type="ARBA" id="ARBA00022692"/>
    </source>
</evidence>
<dbReference type="GO" id="GO:0005886">
    <property type="term" value="C:plasma membrane"/>
    <property type="evidence" value="ECO:0007669"/>
    <property type="project" value="UniProtKB-SubCell"/>
</dbReference>
<evidence type="ECO:0000313" key="14">
    <source>
        <dbReference type="Proteomes" id="UP000190092"/>
    </source>
</evidence>
<dbReference type="InterPro" id="IPR004488">
    <property type="entry name" value="Mg/Co-transport_prot_CorA"/>
</dbReference>
<dbReference type="InterPro" id="IPR002523">
    <property type="entry name" value="MgTranspt_CorA/ZnTranspt_ZntB"/>
</dbReference>
<evidence type="ECO:0000256" key="6">
    <source>
        <dbReference type="ARBA" id="ARBA00022842"/>
    </source>
</evidence>
<evidence type="ECO:0000256" key="10">
    <source>
        <dbReference type="ARBA" id="ARBA00034269"/>
    </source>
</evidence>
<reference evidence="14" key="1">
    <citation type="submission" date="2017-02" db="EMBL/GenBank/DDBJ databases">
        <authorList>
            <person name="Varghese N."/>
            <person name="Submissions S."/>
        </authorList>
    </citation>
    <scope>NUCLEOTIDE SEQUENCE [LARGE SCALE GENOMIC DNA]</scope>
    <source>
        <strain evidence="14">ATCC 27094</strain>
    </source>
</reference>
<evidence type="ECO:0000256" key="4">
    <source>
        <dbReference type="ARBA" id="ARBA00022475"/>
    </source>
</evidence>
<organism evidence="13 14">
    <name type="scientific">Enhydrobacter aerosaccus</name>
    <dbReference type="NCBI Taxonomy" id="225324"/>
    <lineage>
        <taxon>Bacteria</taxon>
        <taxon>Pseudomonadati</taxon>
        <taxon>Pseudomonadota</taxon>
        <taxon>Alphaproteobacteria</taxon>
        <taxon>Hyphomicrobiales</taxon>
        <taxon>Enhydrobacter</taxon>
    </lineage>
</organism>
<feature type="transmembrane region" description="Helical" evidence="12">
    <location>
        <begin position="331"/>
        <end position="349"/>
    </location>
</feature>
<dbReference type="GO" id="GO:0015095">
    <property type="term" value="F:magnesium ion transmembrane transporter activity"/>
    <property type="evidence" value="ECO:0007669"/>
    <property type="project" value="UniProtKB-UniRule"/>
</dbReference>
<evidence type="ECO:0000256" key="1">
    <source>
        <dbReference type="ARBA" id="ARBA00004651"/>
    </source>
</evidence>
<dbReference type="Gene3D" id="3.30.460.20">
    <property type="entry name" value="CorA soluble domain-like"/>
    <property type="match status" value="1"/>
</dbReference>
<protein>
    <recommendedName>
        <fullName evidence="12">Magnesium transport protein CorA</fullName>
    </recommendedName>
</protein>
<sequence length="355" mass="40281">MDGFVHRHTPPGTAPGVLSGRAPVVDEALDFTLVEYTAEECKILVGVEMDECRFHLGKAGRIWIDVAGRANSEMLQTLGTAFNLHPLALEDVFHAHQRSKLDIYGGQGFVVLNDPAYEEGEIRSRQVSVFFGQNYVISFHDHKLDIFKPVRDRLQATGSRLRTFGTDYLVYALIDLVVDRKFPLIESLAAHLEDLEDEALGHPTPTTLTSIHRARRALGIFHRIEWAERETILAVMRPETPFISADTRTYLRDCFDHSIAVLDLLDSYRDMTNGLAEVYLMQASNRMSEVMKTMALITVFFMPLSFLAGIYGMNFDRSVGNMPELGWPYGYAMFWGVAITIVTGLFVWLKRKRWL</sequence>
<keyword evidence="3 12" id="KW-0813">Transport</keyword>
<dbReference type="FunFam" id="1.20.58.340:FF:000004">
    <property type="entry name" value="Magnesium transport protein CorA"/>
    <property type="match status" value="1"/>
</dbReference>
<proteinExistence type="inferred from homology"/>
<evidence type="ECO:0000256" key="9">
    <source>
        <dbReference type="ARBA" id="ARBA00023136"/>
    </source>
</evidence>
<dbReference type="OrthoDB" id="9803416at2"/>
<evidence type="ECO:0000256" key="11">
    <source>
        <dbReference type="ARBA" id="ARBA00045497"/>
    </source>
</evidence>
<evidence type="ECO:0000256" key="7">
    <source>
        <dbReference type="ARBA" id="ARBA00022989"/>
    </source>
</evidence>
<dbReference type="EMBL" id="FUWJ01000001">
    <property type="protein sequence ID" value="SJZ53111.1"/>
    <property type="molecule type" value="Genomic_DNA"/>
</dbReference>
<dbReference type="GO" id="GO:0015087">
    <property type="term" value="F:cobalt ion transmembrane transporter activity"/>
    <property type="evidence" value="ECO:0007669"/>
    <property type="project" value="UniProtKB-UniRule"/>
</dbReference>
<accession>A0A1T4LER8</accession>
<dbReference type="RefSeq" id="WP_085933136.1">
    <property type="nucleotide sequence ID" value="NZ_FUWJ01000001.1"/>
</dbReference>
<evidence type="ECO:0000313" key="13">
    <source>
        <dbReference type="EMBL" id="SJZ53111.1"/>
    </source>
</evidence>
<keyword evidence="4 12" id="KW-1003">Cell membrane</keyword>
<comment type="subcellular location">
    <subcellularLocation>
        <location evidence="1">Cell membrane</location>
        <topology evidence="1">Multi-pass membrane protein</topology>
    </subcellularLocation>
    <subcellularLocation>
        <location evidence="12">Membrane</location>
        <topology evidence="12">Multi-pass membrane protein</topology>
    </subcellularLocation>
</comment>